<protein>
    <recommendedName>
        <fullName evidence="6">eIF-4F 25 kDa subunit</fullName>
    </recommendedName>
</protein>
<evidence type="ECO:0000256" key="5">
    <source>
        <dbReference type="ARBA" id="ARBA00022917"/>
    </source>
</evidence>
<keyword evidence="5 7" id="KW-0648">Protein biosynthesis</keyword>
<dbReference type="Pfam" id="PF01652">
    <property type="entry name" value="IF4E"/>
    <property type="match status" value="1"/>
</dbReference>
<comment type="similarity">
    <text evidence="1 7">Belongs to the eukaryotic initiation factor 4E family.</text>
</comment>
<dbReference type="PANTHER" id="PTHR11960">
    <property type="entry name" value="EUKARYOTIC TRANSLATION INITIATION FACTOR 4E RELATED"/>
    <property type="match status" value="1"/>
</dbReference>
<evidence type="ECO:0000256" key="2">
    <source>
        <dbReference type="ARBA" id="ARBA00022540"/>
    </source>
</evidence>
<evidence type="ECO:0000313" key="9">
    <source>
        <dbReference type="EMBL" id="SPP87533.1"/>
    </source>
</evidence>
<reference evidence="10" key="1">
    <citation type="submission" date="2018-01" db="EMBL/GenBank/DDBJ databases">
        <authorList>
            <person name="Alioto T."/>
            <person name="Alioto T."/>
        </authorList>
    </citation>
    <scope>NUCLEOTIDE SEQUENCE [LARGE SCALE GENOMIC DNA]</scope>
</reference>
<dbReference type="STRING" id="7266.A0A3B0K2I4"/>
<dbReference type="GO" id="GO:0000340">
    <property type="term" value="F:RNA 7-methylguanosine cap binding"/>
    <property type="evidence" value="ECO:0007669"/>
    <property type="project" value="TreeGrafter"/>
</dbReference>
<dbReference type="Proteomes" id="UP000268350">
    <property type="component" value="Unassembled WGS sequence"/>
</dbReference>
<dbReference type="InterPro" id="IPR019770">
    <property type="entry name" value="TIF_eIF_4E_CS"/>
</dbReference>
<evidence type="ECO:0000256" key="3">
    <source>
        <dbReference type="ARBA" id="ARBA00022845"/>
    </source>
</evidence>
<evidence type="ECO:0000256" key="1">
    <source>
        <dbReference type="ARBA" id="ARBA00009860"/>
    </source>
</evidence>
<dbReference type="PANTHER" id="PTHR11960:SF8">
    <property type="entry name" value="EUKARYOTIC TRANSLATION INITIATION FACTOR 4E1-RELATED"/>
    <property type="match status" value="1"/>
</dbReference>
<keyword evidence="2 7" id="KW-0396">Initiation factor</keyword>
<dbReference type="GO" id="GO:0003743">
    <property type="term" value="F:translation initiation factor activity"/>
    <property type="evidence" value="ECO:0007669"/>
    <property type="project" value="UniProtKB-KW"/>
</dbReference>
<dbReference type="InterPro" id="IPR023398">
    <property type="entry name" value="TIF_eIF4e-like"/>
</dbReference>
<evidence type="ECO:0000256" key="4">
    <source>
        <dbReference type="ARBA" id="ARBA00022884"/>
    </source>
</evidence>
<feature type="coiled-coil region" evidence="8">
    <location>
        <begin position="22"/>
        <end position="49"/>
    </location>
</feature>
<accession>A0A3B0K2I4</accession>
<name>A0A3B0K2I4_DROGU</name>
<dbReference type="OrthoDB" id="590761at2759"/>
<keyword evidence="8" id="KW-0175">Coiled coil</keyword>
<evidence type="ECO:0000256" key="8">
    <source>
        <dbReference type="SAM" id="Coils"/>
    </source>
</evidence>
<dbReference type="OMA" id="MWEDDVN"/>
<dbReference type="GO" id="GO:0006417">
    <property type="term" value="P:regulation of translation"/>
    <property type="evidence" value="ECO:0007669"/>
    <property type="project" value="UniProtKB-KW"/>
</dbReference>
<proteinExistence type="inferred from homology"/>
<dbReference type="AlphaFoldDB" id="A0A3B0K2I4"/>
<dbReference type="Gene3D" id="3.30.760.10">
    <property type="entry name" value="RNA Cap, Translation Initiation Factor Eif4e"/>
    <property type="match status" value="1"/>
</dbReference>
<dbReference type="EMBL" id="OUUW01000012">
    <property type="protein sequence ID" value="SPP87533.1"/>
    <property type="molecule type" value="Genomic_DNA"/>
</dbReference>
<dbReference type="SUPFAM" id="SSF55418">
    <property type="entry name" value="eIF4e-like"/>
    <property type="match status" value="1"/>
</dbReference>
<dbReference type="GO" id="GO:0016281">
    <property type="term" value="C:eukaryotic translation initiation factor 4F complex"/>
    <property type="evidence" value="ECO:0007669"/>
    <property type="project" value="TreeGrafter"/>
</dbReference>
<evidence type="ECO:0000256" key="7">
    <source>
        <dbReference type="RuleBase" id="RU004374"/>
    </source>
</evidence>
<evidence type="ECO:0000313" key="10">
    <source>
        <dbReference type="Proteomes" id="UP000268350"/>
    </source>
</evidence>
<dbReference type="PROSITE" id="PS00813">
    <property type="entry name" value="IF4E"/>
    <property type="match status" value="1"/>
</dbReference>
<evidence type="ECO:0000256" key="6">
    <source>
        <dbReference type="ARBA" id="ARBA00032656"/>
    </source>
</evidence>
<sequence>MVYTGYENYALGMTMPMMGPVNFMVEEQEHQLELELEQEQEQQLELEQQLQLKHKFSVVRNLLDEDLLLKHPLEHVWTVWHWENDRTKAWSDMLNEVTSFNTVEDFFSVYYFIKPPSDLRVFNDYMVFKQGVLPMWEDDVNKNGGRWMIMLDKSMKAMSDKLWHDLILLCIGECFLHSDEISGIVINVRHKANKLSLWTKSANNTATVMSLGMQLKSMLGLNTVGIQYQLHKDAMVQTGPNVKTIYKL</sequence>
<dbReference type="InterPro" id="IPR001040">
    <property type="entry name" value="TIF_eIF_4E"/>
</dbReference>
<keyword evidence="3" id="KW-0810">Translation regulation</keyword>
<gene>
    <name evidence="9" type="ORF">DGUA_6G009958</name>
</gene>
<organism evidence="9 10">
    <name type="scientific">Drosophila guanche</name>
    <name type="common">Fruit fly</name>
    <dbReference type="NCBI Taxonomy" id="7266"/>
    <lineage>
        <taxon>Eukaryota</taxon>
        <taxon>Metazoa</taxon>
        <taxon>Ecdysozoa</taxon>
        <taxon>Arthropoda</taxon>
        <taxon>Hexapoda</taxon>
        <taxon>Insecta</taxon>
        <taxon>Pterygota</taxon>
        <taxon>Neoptera</taxon>
        <taxon>Endopterygota</taxon>
        <taxon>Diptera</taxon>
        <taxon>Brachycera</taxon>
        <taxon>Muscomorpha</taxon>
        <taxon>Ephydroidea</taxon>
        <taxon>Drosophilidae</taxon>
        <taxon>Drosophila</taxon>
        <taxon>Sophophora</taxon>
    </lineage>
</organism>
<keyword evidence="4 7" id="KW-0694">RNA-binding</keyword>
<keyword evidence="10" id="KW-1185">Reference proteome</keyword>